<feature type="non-terminal residue" evidence="9">
    <location>
        <position position="428"/>
    </location>
</feature>
<evidence type="ECO:0000256" key="7">
    <source>
        <dbReference type="SAM" id="MobiDB-lite"/>
    </source>
</evidence>
<reference evidence="10 11" key="1">
    <citation type="submission" date="2018-08" db="EMBL/GenBank/DDBJ databases">
        <title>Aphanomyces genome sequencing and annotation.</title>
        <authorList>
            <person name="Minardi D."/>
            <person name="Oidtmann B."/>
            <person name="Van Der Giezen M."/>
            <person name="Studholme D.J."/>
        </authorList>
    </citation>
    <scope>NUCLEOTIDE SEQUENCE [LARGE SCALE GENOMIC DNA]</scope>
    <source>
        <strain evidence="9 10">Da</strain>
        <strain evidence="8 11">Sv</strain>
    </source>
</reference>
<evidence type="ECO:0000313" key="10">
    <source>
        <dbReference type="Proteomes" id="UP000285430"/>
    </source>
</evidence>
<dbReference type="PANTHER" id="PTHR10755">
    <property type="entry name" value="COPROPORPHYRINOGEN III OXIDASE, MITOCHONDRIAL"/>
    <property type="match status" value="1"/>
</dbReference>
<dbReference type="UniPathway" id="UPA00251">
    <property type="reaction ID" value="UER00322"/>
</dbReference>
<comment type="similarity">
    <text evidence="2">Belongs to the aerobic coproporphyrinogen-III oxidase family.</text>
</comment>
<evidence type="ECO:0000256" key="1">
    <source>
        <dbReference type="ARBA" id="ARBA00005168"/>
    </source>
</evidence>
<comment type="subunit">
    <text evidence="3">Homodimer.</text>
</comment>
<comment type="caution">
    <text evidence="9">The sequence shown here is derived from an EMBL/GenBank/DDBJ whole genome shotgun (WGS) entry which is preliminary data.</text>
</comment>
<dbReference type="VEuPathDB" id="FungiDB:H257_00672"/>
<accession>A0A3R6YZB4</accession>
<sequence length="428" mass="48332">MFGRIARSVRGQALLGTSATGCGVALGMYNSQSPTLLDTKKNKVDASEFLYVPLSKDKTPPTSIEFDTTAPMKERMKAMIFRVQDEICAGMTAIDGTEFRQDEWERPGNGGGGRSRVIQDSKVFEKAGVNVSVIHGELGKAAATQMRAQGRDLNAEKALPFFACGVSLVLHPRNPLAPTMHLNYRYFEVETGKIGADGKPKKLSWFGGGADLTPSYLFEEDARHFHAVYKTILDKTDKSYYPKMKATCDKYFYIPHRQEGRGVGGFFFDDMEDNQEATFQMARQCANATVDAYGPILRRRIHLPFTQEQKDWQQIRRGRYVEFNVMYDRGTKVYIHTRHHDHFFVDSLAWLIWAFGVQFGLNVPGSRIESILMSLPLTARWEYMHTVHAIITPKIDISSLTQCWMNSPSPTRGKHGRSKCSRTPSTGW</sequence>
<dbReference type="PROSITE" id="PS51257">
    <property type="entry name" value="PROKAR_LIPOPROTEIN"/>
    <property type="match status" value="1"/>
</dbReference>
<dbReference type="EMBL" id="QUTH01001891">
    <property type="protein sequence ID" value="RHZ28746.1"/>
    <property type="molecule type" value="Genomic_DNA"/>
</dbReference>
<dbReference type="EMBL" id="QUTG01002164">
    <property type="protein sequence ID" value="RHY97422.1"/>
    <property type="molecule type" value="Genomic_DNA"/>
</dbReference>
<feature type="region of interest" description="Disordered" evidence="7">
    <location>
        <begin position="408"/>
        <end position="428"/>
    </location>
</feature>
<keyword evidence="6" id="KW-0627">Porphyrin biosynthesis</keyword>
<dbReference type="NCBIfam" id="NF003727">
    <property type="entry name" value="PRK05330.1"/>
    <property type="match status" value="1"/>
</dbReference>
<dbReference type="InterPro" id="IPR036406">
    <property type="entry name" value="Coprogen_oxidase_aer_sf"/>
</dbReference>
<dbReference type="Pfam" id="PF01218">
    <property type="entry name" value="Coprogen_oxidas"/>
    <property type="match status" value="2"/>
</dbReference>
<dbReference type="Proteomes" id="UP000285430">
    <property type="component" value="Unassembled WGS sequence"/>
</dbReference>
<evidence type="ECO:0000313" key="11">
    <source>
        <dbReference type="Proteomes" id="UP000285712"/>
    </source>
</evidence>
<evidence type="ECO:0000256" key="3">
    <source>
        <dbReference type="ARBA" id="ARBA00011738"/>
    </source>
</evidence>
<dbReference type="Proteomes" id="UP000285712">
    <property type="component" value="Unassembled WGS sequence"/>
</dbReference>
<dbReference type="GO" id="GO:0004109">
    <property type="term" value="F:coproporphyrinogen oxidase activity"/>
    <property type="evidence" value="ECO:0007669"/>
    <property type="project" value="UniProtKB-EC"/>
</dbReference>
<proteinExistence type="inferred from homology"/>
<keyword evidence="5" id="KW-0560">Oxidoreductase</keyword>
<evidence type="ECO:0000313" key="8">
    <source>
        <dbReference type="EMBL" id="RHY97422.1"/>
    </source>
</evidence>
<evidence type="ECO:0000256" key="4">
    <source>
        <dbReference type="ARBA" id="ARBA00012869"/>
    </source>
</evidence>
<evidence type="ECO:0000313" key="9">
    <source>
        <dbReference type="EMBL" id="RHZ28746.1"/>
    </source>
</evidence>
<dbReference type="Gene3D" id="3.40.1500.10">
    <property type="entry name" value="Coproporphyrinogen III oxidase, aerobic"/>
    <property type="match status" value="2"/>
</dbReference>
<evidence type="ECO:0000256" key="5">
    <source>
        <dbReference type="ARBA" id="ARBA00023002"/>
    </source>
</evidence>
<evidence type="ECO:0000256" key="6">
    <source>
        <dbReference type="ARBA" id="ARBA00023244"/>
    </source>
</evidence>
<protein>
    <recommendedName>
        <fullName evidence="4">coproporphyrinogen oxidase</fullName>
        <ecNumber evidence="4">1.3.3.3</ecNumber>
    </recommendedName>
</protein>
<dbReference type="PRINTS" id="PR00073">
    <property type="entry name" value="COPRGNOXDASE"/>
</dbReference>
<name>A0A3R6YZB4_APHAT</name>
<dbReference type="EC" id="1.3.3.3" evidence="4"/>
<dbReference type="GO" id="GO:0006782">
    <property type="term" value="P:protoporphyrinogen IX biosynthetic process"/>
    <property type="evidence" value="ECO:0007669"/>
    <property type="project" value="UniProtKB-UniPathway"/>
</dbReference>
<evidence type="ECO:0000256" key="2">
    <source>
        <dbReference type="ARBA" id="ARBA00010644"/>
    </source>
</evidence>
<dbReference type="AlphaFoldDB" id="A0A3R6YZB4"/>
<dbReference type="PANTHER" id="PTHR10755:SF0">
    <property type="entry name" value="OXYGEN-DEPENDENT COPROPORPHYRINOGEN-III OXIDASE, MITOCHONDRIAL"/>
    <property type="match status" value="1"/>
</dbReference>
<comment type="pathway">
    <text evidence="1">Porphyrin-containing compound metabolism; protoporphyrin-IX biosynthesis; protoporphyrinogen-IX from coproporphyrinogen-III (O2 route): step 1/1.</text>
</comment>
<dbReference type="InterPro" id="IPR001260">
    <property type="entry name" value="Coprogen_oxidase_aer"/>
</dbReference>
<gene>
    <name evidence="8" type="ORF">DYB35_002735</name>
    <name evidence="9" type="ORF">DYB37_000397</name>
</gene>
<organism evidence="9 10">
    <name type="scientific">Aphanomyces astaci</name>
    <name type="common">Crayfish plague agent</name>
    <dbReference type="NCBI Taxonomy" id="112090"/>
    <lineage>
        <taxon>Eukaryota</taxon>
        <taxon>Sar</taxon>
        <taxon>Stramenopiles</taxon>
        <taxon>Oomycota</taxon>
        <taxon>Saprolegniomycetes</taxon>
        <taxon>Saprolegniales</taxon>
        <taxon>Verrucalvaceae</taxon>
        <taxon>Aphanomyces</taxon>
    </lineage>
</organism>
<dbReference type="SUPFAM" id="SSF102886">
    <property type="entry name" value="Coproporphyrinogen III oxidase"/>
    <property type="match status" value="2"/>
</dbReference>
<dbReference type="GO" id="GO:0005737">
    <property type="term" value="C:cytoplasm"/>
    <property type="evidence" value="ECO:0007669"/>
    <property type="project" value="TreeGrafter"/>
</dbReference>